<dbReference type="AlphaFoldDB" id="A0A0X3R3I5"/>
<dbReference type="RefSeq" id="WP_049433303.1">
    <property type="nucleotide sequence ID" value="NZ_JAMKQH010000034.1"/>
</dbReference>
<comment type="caution">
    <text evidence="1">The sequence shown here is derived from an EMBL/GenBank/DDBJ whole genome shotgun (WGS) entry which is preliminary data.</text>
</comment>
<name>A0A0X3R3I5_STEMA</name>
<accession>A0A0X3R3I5</accession>
<protein>
    <submittedName>
        <fullName evidence="1">Uncharacterized protein</fullName>
    </submittedName>
</protein>
<organism evidence="1 2">
    <name type="scientific">Stenotrophomonas maltophilia</name>
    <name type="common">Pseudomonas maltophilia</name>
    <name type="synonym">Xanthomonas maltophilia</name>
    <dbReference type="NCBI Taxonomy" id="40324"/>
    <lineage>
        <taxon>Bacteria</taxon>
        <taxon>Pseudomonadati</taxon>
        <taxon>Pseudomonadota</taxon>
        <taxon>Gammaproteobacteria</taxon>
        <taxon>Lysobacterales</taxon>
        <taxon>Lysobacteraceae</taxon>
        <taxon>Stenotrophomonas</taxon>
        <taxon>Stenotrophomonas maltophilia group</taxon>
    </lineage>
</organism>
<reference evidence="1 2" key="1">
    <citation type="submission" date="2016-05" db="EMBL/GenBank/DDBJ databases">
        <authorList>
            <person name="Lavstsen T."/>
            <person name="Jespersen J.S."/>
        </authorList>
    </citation>
    <scope>NUCLEOTIDE SEQUENCE [LARGE SCALE GENOMIC DNA]</scope>
    <source>
        <strain evidence="1 2">SM-5815</strain>
    </source>
</reference>
<sequence>MRLMTFTCPLCAAAGQRFPLHSAGKRQARTACRGCGVVLRSDPRLGMHTFYLLYTQFIAMLAVFPVIWAYTLGRWFWLAAILALLSVLCWLPGMIRHARSPIVRATPDPNRSYARRMP</sequence>
<dbReference type="EMBL" id="LXXM01000146">
    <property type="protein sequence ID" value="PZS92764.1"/>
    <property type="molecule type" value="Genomic_DNA"/>
</dbReference>
<evidence type="ECO:0000313" key="1">
    <source>
        <dbReference type="EMBL" id="PZS92764.1"/>
    </source>
</evidence>
<proteinExistence type="predicted"/>
<evidence type="ECO:0000313" key="2">
    <source>
        <dbReference type="Proteomes" id="UP000249614"/>
    </source>
</evidence>
<dbReference type="Proteomes" id="UP000249614">
    <property type="component" value="Unassembled WGS sequence"/>
</dbReference>
<gene>
    <name evidence="1" type="ORF">A7X83_06455</name>
</gene>